<evidence type="ECO:0000313" key="2">
    <source>
        <dbReference type="Proteomes" id="UP001497516"/>
    </source>
</evidence>
<dbReference type="AlphaFoldDB" id="A0AAV2DF88"/>
<gene>
    <name evidence="1" type="ORF">LTRI10_LOCUS14531</name>
</gene>
<accession>A0AAV2DF88</accession>
<reference evidence="1 2" key="1">
    <citation type="submission" date="2024-04" db="EMBL/GenBank/DDBJ databases">
        <authorList>
            <person name="Fracassetti M."/>
        </authorList>
    </citation>
    <scope>NUCLEOTIDE SEQUENCE [LARGE SCALE GENOMIC DNA]</scope>
</reference>
<protein>
    <recommendedName>
        <fullName evidence="3">Secreted protein</fullName>
    </recommendedName>
</protein>
<evidence type="ECO:0008006" key="3">
    <source>
        <dbReference type="Google" id="ProtNLM"/>
    </source>
</evidence>
<dbReference type="Proteomes" id="UP001497516">
    <property type="component" value="Chromosome 2"/>
</dbReference>
<dbReference type="EMBL" id="OZ034815">
    <property type="protein sequence ID" value="CAL1372530.1"/>
    <property type="molecule type" value="Genomic_DNA"/>
</dbReference>
<evidence type="ECO:0000313" key="1">
    <source>
        <dbReference type="EMBL" id="CAL1372530.1"/>
    </source>
</evidence>
<organism evidence="1 2">
    <name type="scientific">Linum trigynum</name>
    <dbReference type="NCBI Taxonomy" id="586398"/>
    <lineage>
        <taxon>Eukaryota</taxon>
        <taxon>Viridiplantae</taxon>
        <taxon>Streptophyta</taxon>
        <taxon>Embryophyta</taxon>
        <taxon>Tracheophyta</taxon>
        <taxon>Spermatophyta</taxon>
        <taxon>Magnoliopsida</taxon>
        <taxon>eudicotyledons</taxon>
        <taxon>Gunneridae</taxon>
        <taxon>Pentapetalae</taxon>
        <taxon>rosids</taxon>
        <taxon>fabids</taxon>
        <taxon>Malpighiales</taxon>
        <taxon>Linaceae</taxon>
        <taxon>Linum</taxon>
    </lineage>
</organism>
<name>A0AAV2DF88_9ROSI</name>
<sequence>MAAAGSPSPAAAVVSLAPCFSVYCRIALLPLLFPAWSSCSSLCLILCGFWGKSESFKVLFFYCSCRLKIDLVEDVYKVAIFWFCC</sequence>
<proteinExistence type="predicted"/>
<keyword evidence="2" id="KW-1185">Reference proteome</keyword>